<dbReference type="PANTHER" id="PTHR22799">
    <property type="entry name" value="TETRANECTIN-RELATED"/>
    <property type="match status" value="1"/>
</dbReference>
<dbReference type="GO" id="GO:0005581">
    <property type="term" value="C:collagen trimer"/>
    <property type="evidence" value="ECO:0007669"/>
    <property type="project" value="UniProtKB-KW"/>
</dbReference>
<keyword evidence="3 8" id="KW-0732">Signal</keyword>
<evidence type="ECO:0000256" key="4">
    <source>
        <dbReference type="ARBA" id="ARBA00022734"/>
    </source>
</evidence>
<evidence type="ECO:0000256" key="3">
    <source>
        <dbReference type="ARBA" id="ARBA00022729"/>
    </source>
</evidence>
<dbReference type="Pfam" id="PF01391">
    <property type="entry name" value="Collagen"/>
    <property type="match status" value="1"/>
</dbReference>
<dbReference type="SMART" id="SM00034">
    <property type="entry name" value="CLECT"/>
    <property type="match status" value="1"/>
</dbReference>
<comment type="subcellular location">
    <subcellularLocation>
        <location evidence="1">Secreted</location>
    </subcellularLocation>
</comment>
<evidence type="ECO:0000256" key="8">
    <source>
        <dbReference type="SAM" id="SignalP"/>
    </source>
</evidence>
<dbReference type="GO" id="GO:0005615">
    <property type="term" value="C:extracellular space"/>
    <property type="evidence" value="ECO:0007669"/>
    <property type="project" value="TreeGrafter"/>
</dbReference>
<dbReference type="SUPFAM" id="SSF56436">
    <property type="entry name" value="C-type lectin-like"/>
    <property type="match status" value="1"/>
</dbReference>
<organism evidence="10 11">
    <name type="scientific">Oreochromis aureus</name>
    <name type="common">Israeli tilapia</name>
    <name type="synonym">Chromis aureus</name>
    <dbReference type="NCBI Taxonomy" id="47969"/>
    <lineage>
        <taxon>Eukaryota</taxon>
        <taxon>Metazoa</taxon>
        <taxon>Chordata</taxon>
        <taxon>Craniata</taxon>
        <taxon>Vertebrata</taxon>
        <taxon>Euteleostomi</taxon>
        <taxon>Actinopterygii</taxon>
        <taxon>Neopterygii</taxon>
        <taxon>Teleostei</taxon>
        <taxon>Neoteleostei</taxon>
        <taxon>Acanthomorphata</taxon>
        <taxon>Ovalentaria</taxon>
        <taxon>Cichlomorphae</taxon>
        <taxon>Cichliformes</taxon>
        <taxon>Cichlidae</taxon>
        <taxon>African cichlids</taxon>
        <taxon>Pseudocrenilabrinae</taxon>
        <taxon>Oreochromini</taxon>
        <taxon>Oreochromis</taxon>
    </lineage>
</organism>
<feature type="compositionally biased region" description="Basic and acidic residues" evidence="7">
    <location>
        <begin position="80"/>
        <end position="89"/>
    </location>
</feature>
<dbReference type="AlphaFoldDB" id="A0AAZ1XQG5"/>
<keyword evidence="11" id="KW-1185">Reference proteome</keyword>
<gene>
    <name evidence="10" type="primary">COLEC10</name>
</gene>
<dbReference type="Gene3D" id="3.10.100.10">
    <property type="entry name" value="Mannose-Binding Protein A, subunit A"/>
    <property type="match status" value="1"/>
</dbReference>
<evidence type="ECO:0000259" key="9">
    <source>
        <dbReference type="PROSITE" id="PS50041"/>
    </source>
</evidence>
<dbReference type="InterPro" id="IPR008160">
    <property type="entry name" value="Collagen"/>
</dbReference>
<sequence length="316" mass="33711">MPRLLVLCVFVAIFSYVSVSIEVCTSALIPGAKGDQGEIGDDGDQGKLGKNGPPGLPGVPGEPGLKGELGHTGKIGPTGDRGDKGDKGLDGPAGLKGKPGTMCDCGRYRKVVGQLDISVGKLGNAVKFVKNGKSLFFNLLLDTRRCLTSDHLIEGTETGGLCERACIKSGVVLGLRETEERYYLLVKEPKRFREALMNCKLRGGTLAMPKSTNTNRLMADYVSQAGLTRVYIGVQTQTKDVDGSSHVYADSTPLQGFASWSQEEELQPNTNSSCVELLSTGTWAHVECEATMFFICEFPKSRRRGGGREPGASASS</sequence>
<dbReference type="InterPro" id="IPR051663">
    <property type="entry name" value="CLec_Tetranectin-domain"/>
</dbReference>
<feature type="chain" id="PRO_5044201510" description="C-type lectin domain-containing protein" evidence="8">
    <location>
        <begin position="21"/>
        <end position="316"/>
    </location>
</feature>
<feature type="domain" description="C-type lectin" evidence="9">
    <location>
        <begin position="178"/>
        <end position="297"/>
    </location>
</feature>
<dbReference type="InterPro" id="IPR016187">
    <property type="entry name" value="CTDL_fold"/>
</dbReference>
<dbReference type="Ensembl" id="ENSOABT00000071751.1">
    <property type="protein sequence ID" value="ENSOABP00000070511.1"/>
    <property type="gene ID" value="ENSOABG00000013615.2"/>
</dbReference>
<feature type="signal peptide" evidence="8">
    <location>
        <begin position="1"/>
        <end position="20"/>
    </location>
</feature>
<proteinExistence type="predicted"/>
<dbReference type="Proteomes" id="UP000472276">
    <property type="component" value="Unassembled WGS sequence"/>
</dbReference>
<feature type="region of interest" description="Disordered" evidence="7">
    <location>
        <begin position="34"/>
        <end position="93"/>
    </location>
</feature>
<evidence type="ECO:0000313" key="11">
    <source>
        <dbReference type="Proteomes" id="UP000472276"/>
    </source>
</evidence>
<dbReference type="GO" id="GO:0001503">
    <property type="term" value="P:ossification"/>
    <property type="evidence" value="ECO:0007669"/>
    <property type="project" value="TreeGrafter"/>
</dbReference>
<keyword evidence="6" id="KW-0176">Collagen</keyword>
<name>A0AAZ1XQG5_OREAU</name>
<evidence type="ECO:0000256" key="1">
    <source>
        <dbReference type="ARBA" id="ARBA00004613"/>
    </source>
</evidence>
<dbReference type="PROSITE" id="PS50041">
    <property type="entry name" value="C_TYPE_LECTIN_2"/>
    <property type="match status" value="1"/>
</dbReference>
<keyword evidence="5" id="KW-0106">Calcium</keyword>
<reference evidence="10" key="3">
    <citation type="submission" date="2025-09" db="UniProtKB">
        <authorList>
            <consortium name="Ensembl"/>
        </authorList>
    </citation>
    <scope>IDENTIFICATION</scope>
</reference>
<evidence type="ECO:0000256" key="7">
    <source>
        <dbReference type="SAM" id="MobiDB-lite"/>
    </source>
</evidence>
<protein>
    <recommendedName>
        <fullName evidence="9">C-type lectin domain-containing protein</fullName>
    </recommendedName>
</protein>
<accession>A0AAZ1XQG5</accession>
<dbReference type="PANTHER" id="PTHR22799:SF1">
    <property type="entry name" value="C-TYPE LECTIN DOMAIN FAMILY 11 MEMBER A"/>
    <property type="match status" value="1"/>
</dbReference>
<dbReference type="GeneID" id="116329416"/>
<keyword evidence="4" id="KW-0430">Lectin</keyword>
<reference evidence="10" key="2">
    <citation type="submission" date="2025-08" db="UniProtKB">
        <authorList>
            <consortium name="Ensembl"/>
        </authorList>
    </citation>
    <scope>IDENTIFICATION</scope>
</reference>
<dbReference type="GO" id="GO:0030246">
    <property type="term" value="F:carbohydrate binding"/>
    <property type="evidence" value="ECO:0007669"/>
    <property type="project" value="UniProtKB-KW"/>
</dbReference>
<dbReference type="InterPro" id="IPR016186">
    <property type="entry name" value="C-type_lectin-like/link_sf"/>
</dbReference>
<keyword evidence="2" id="KW-0964">Secreted</keyword>
<evidence type="ECO:0000256" key="6">
    <source>
        <dbReference type="ARBA" id="ARBA00023119"/>
    </source>
</evidence>
<evidence type="ECO:0000313" key="10">
    <source>
        <dbReference type="Ensembl" id="ENSOABP00000070511.1"/>
    </source>
</evidence>
<evidence type="ECO:0000256" key="2">
    <source>
        <dbReference type="ARBA" id="ARBA00022525"/>
    </source>
</evidence>
<dbReference type="RefSeq" id="XP_039475760.1">
    <property type="nucleotide sequence ID" value="XM_039619826.1"/>
</dbReference>
<dbReference type="InterPro" id="IPR001304">
    <property type="entry name" value="C-type_lectin-like"/>
</dbReference>
<evidence type="ECO:0000256" key="5">
    <source>
        <dbReference type="ARBA" id="ARBA00022837"/>
    </source>
</evidence>
<dbReference type="Pfam" id="PF00059">
    <property type="entry name" value="Lectin_C"/>
    <property type="match status" value="1"/>
</dbReference>
<dbReference type="GO" id="GO:0008083">
    <property type="term" value="F:growth factor activity"/>
    <property type="evidence" value="ECO:0007669"/>
    <property type="project" value="TreeGrafter"/>
</dbReference>
<reference evidence="11" key="1">
    <citation type="submission" date="2020-03" db="EMBL/GenBank/DDBJ databases">
        <title>Evolution of repeat sequences and sex chromosomes of tilapia species revealed by chromosome-level genomes.</title>
        <authorList>
            <person name="Xu L."/>
            <person name="Tao W."/>
            <person name="Wang D."/>
            <person name="Zhou Q."/>
        </authorList>
    </citation>
    <scope>NUCLEOTIDE SEQUENCE [LARGE SCALE GENOMIC DNA]</scope>
    <source>
        <strain evidence="11">Israel</strain>
    </source>
</reference>